<evidence type="ECO:0000256" key="3">
    <source>
        <dbReference type="SAM" id="MobiDB-lite"/>
    </source>
</evidence>
<dbReference type="InterPro" id="IPR041664">
    <property type="entry name" value="AAA_16"/>
</dbReference>
<evidence type="ECO:0000256" key="2">
    <source>
        <dbReference type="ARBA" id="ARBA00022840"/>
    </source>
</evidence>
<organism evidence="5 6">
    <name type="scientific">Streptantibioticus ferralitis</name>
    <dbReference type="NCBI Taxonomy" id="236510"/>
    <lineage>
        <taxon>Bacteria</taxon>
        <taxon>Bacillati</taxon>
        <taxon>Actinomycetota</taxon>
        <taxon>Actinomycetes</taxon>
        <taxon>Kitasatosporales</taxon>
        <taxon>Streptomycetaceae</taxon>
        <taxon>Streptantibioticus</taxon>
    </lineage>
</organism>
<accession>A0ABT5Z4P4</accession>
<feature type="region of interest" description="Disordered" evidence="3">
    <location>
        <begin position="107"/>
        <end position="126"/>
    </location>
</feature>
<dbReference type="PROSITE" id="PS50043">
    <property type="entry name" value="HTH_LUXR_2"/>
    <property type="match status" value="1"/>
</dbReference>
<dbReference type="EMBL" id="JARHTQ010000018">
    <property type="protein sequence ID" value="MDF2258786.1"/>
    <property type="molecule type" value="Genomic_DNA"/>
</dbReference>
<protein>
    <submittedName>
        <fullName evidence="5">AAA family ATPase</fullName>
    </submittedName>
</protein>
<dbReference type="Pfam" id="PF13191">
    <property type="entry name" value="AAA_16"/>
    <property type="match status" value="1"/>
</dbReference>
<evidence type="ECO:0000259" key="4">
    <source>
        <dbReference type="PROSITE" id="PS50043"/>
    </source>
</evidence>
<dbReference type="InterPro" id="IPR036388">
    <property type="entry name" value="WH-like_DNA-bd_sf"/>
</dbReference>
<keyword evidence="6" id="KW-1185">Reference proteome</keyword>
<dbReference type="CDD" id="cd06170">
    <property type="entry name" value="LuxR_C_like"/>
    <property type="match status" value="1"/>
</dbReference>
<keyword evidence="2" id="KW-0067">ATP-binding</keyword>
<dbReference type="Gene3D" id="1.25.40.10">
    <property type="entry name" value="Tetratricopeptide repeat domain"/>
    <property type="match status" value="1"/>
</dbReference>
<evidence type="ECO:0000256" key="1">
    <source>
        <dbReference type="ARBA" id="ARBA00022741"/>
    </source>
</evidence>
<reference evidence="5 6" key="1">
    <citation type="submission" date="2023-03" db="EMBL/GenBank/DDBJ databases">
        <title>Draft genome sequence of type strain Streptomyces ferralitis JCM 14344.</title>
        <authorList>
            <person name="Klaysubun C."/>
            <person name="Duangmal K."/>
        </authorList>
    </citation>
    <scope>NUCLEOTIDE SEQUENCE [LARGE SCALE GENOMIC DNA]</scope>
    <source>
        <strain evidence="5 6">JCM 14344</strain>
    </source>
</reference>
<sequence length="975" mass="104668">MDVGRPADSKSIRGATPARTGHGSGHLSGRGEELEQADRCLNDPSGPRLVVVCGERGAGLSAFAHVAAERQRRRGVPVLSLSCVDGDQEYPLLLALRLVTAAQKQRSATAREHAADRPGPSPETLSAVEQGGRAALADTLLTALARSSATTVVVDGAQYADAASLAVLGGIGAAESAPGLRLMITTARGTAGSGRVSSHDGPALERLVADGASHTIVLPRLAPSEVADMVARRLQAVPDAFLVRRVHELTRGIPGAVDALLSGWSREDAIRVVDGHAFICPSTPVPVLPDSDRFMTVLHALGESCRAVADALSVLWPLGRAAATPVAELTGLSSEEVGDSIRRLAAAGLVDELHGEDGARVRGWMFRSPLVEHAVRERLGPLERGRLSAAVVRALWTAEDRPDARTSEARTTAILDEVDLQTYLPDRIVDAGAMVDRERAVTELSAAAEQLLPDRESRGMLRWLRATLRLVEEPAARELALLRYAKASHVTGDYRTAMTTAKMIVRNRTEHLTASAVQEAVGLLVVATAAEENWPRITQLGTSGWWNRLLLPAAVTVPAQAMALFLAERWKEALDLLSRNETLWDADPLSRFLPETTRSFAELAQGRPERFTRALALPEDPRLPSDTVYGVTMTQTDLLLGARDLSGAVNLLTDRGMPEEALPPHGRFLLFHLQGRWDDALALGRWMLATGRGSRTAPNHHLLAARTAAILLARGRIANADRLIGSVPRPQDGPLGVFLDAAEAEVLRTLGRPGEAEQALRRGMEAADARGHVYGTDELLAGLVEVHTEAGRAEAAMACLGRLERLIGRTNGSRTRLLYLLSSARVLRQDRPGDAHERLREAVELARSRSQPFETAVTLATAAAEGAEPPALLYEAYELFGDTGSALRRFHTRAAMRESGLSIPGRKQATAENEQLLATLIAEGLTNRQIATVLRISEDAVANRLSRLFARTGLRSRTEVVSAVLTGTLPTPADR</sequence>
<dbReference type="InterPro" id="IPR000792">
    <property type="entry name" value="Tscrpt_reg_LuxR_C"/>
</dbReference>
<evidence type="ECO:0000313" key="6">
    <source>
        <dbReference type="Proteomes" id="UP001220022"/>
    </source>
</evidence>
<dbReference type="Pfam" id="PF00196">
    <property type="entry name" value="GerE"/>
    <property type="match status" value="1"/>
</dbReference>
<name>A0ABT5Z4P4_9ACTN</name>
<feature type="domain" description="HTH luxR-type" evidence="4">
    <location>
        <begin position="903"/>
        <end position="968"/>
    </location>
</feature>
<keyword evidence="1" id="KW-0547">Nucleotide-binding</keyword>
<dbReference type="InterPro" id="IPR016032">
    <property type="entry name" value="Sig_transdc_resp-reg_C-effctor"/>
</dbReference>
<comment type="caution">
    <text evidence="5">The sequence shown here is derived from an EMBL/GenBank/DDBJ whole genome shotgun (WGS) entry which is preliminary data.</text>
</comment>
<dbReference type="PANTHER" id="PTHR16305:SF35">
    <property type="entry name" value="TRANSCRIPTIONAL ACTIVATOR DOMAIN"/>
    <property type="match status" value="1"/>
</dbReference>
<feature type="compositionally biased region" description="Basic and acidic residues" evidence="3">
    <location>
        <begin position="29"/>
        <end position="41"/>
    </location>
</feature>
<dbReference type="SMART" id="SM00421">
    <property type="entry name" value="HTH_LUXR"/>
    <property type="match status" value="1"/>
</dbReference>
<dbReference type="InterPro" id="IPR011990">
    <property type="entry name" value="TPR-like_helical_dom_sf"/>
</dbReference>
<evidence type="ECO:0000313" key="5">
    <source>
        <dbReference type="EMBL" id="MDF2258786.1"/>
    </source>
</evidence>
<proteinExistence type="predicted"/>
<dbReference type="SUPFAM" id="SSF46894">
    <property type="entry name" value="C-terminal effector domain of the bipartite response regulators"/>
    <property type="match status" value="1"/>
</dbReference>
<gene>
    <name evidence="5" type="ORF">P2L57_24580</name>
</gene>
<dbReference type="Gene3D" id="1.10.10.10">
    <property type="entry name" value="Winged helix-like DNA-binding domain superfamily/Winged helix DNA-binding domain"/>
    <property type="match status" value="1"/>
</dbReference>
<dbReference type="Proteomes" id="UP001220022">
    <property type="component" value="Unassembled WGS sequence"/>
</dbReference>
<dbReference type="RefSeq" id="WP_275818169.1">
    <property type="nucleotide sequence ID" value="NZ_BAAANM010000014.1"/>
</dbReference>
<feature type="region of interest" description="Disordered" evidence="3">
    <location>
        <begin position="1"/>
        <end position="41"/>
    </location>
</feature>
<feature type="compositionally biased region" description="Basic and acidic residues" evidence="3">
    <location>
        <begin position="1"/>
        <end position="11"/>
    </location>
</feature>
<dbReference type="PANTHER" id="PTHR16305">
    <property type="entry name" value="TESTICULAR SOLUBLE ADENYLYL CYCLASE"/>
    <property type="match status" value="1"/>
</dbReference>